<dbReference type="PANTHER" id="PTHR10094:SF25">
    <property type="entry name" value="SCP2 STEROL-BINDING DOMAIN-CONTAINING PROTEIN 1"/>
    <property type="match status" value="1"/>
</dbReference>
<reference evidence="2" key="1">
    <citation type="submission" date="2022-05" db="EMBL/GenBank/DDBJ databases">
        <authorList>
            <person name="Colautti A."/>
            <person name="Iacumin L."/>
        </authorList>
    </citation>
    <scope>NUCLEOTIDE SEQUENCE</scope>
    <source>
        <strain evidence="2">DSM 30747</strain>
    </source>
</reference>
<name>A0A9X3L5P5_9BACI</name>
<dbReference type="Proteomes" id="UP001152172">
    <property type="component" value="Unassembled WGS sequence"/>
</dbReference>
<dbReference type="PANTHER" id="PTHR10094">
    <property type="entry name" value="STEROL CARRIER PROTEIN 2 SCP-2 FAMILY PROTEIN"/>
    <property type="match status" value="1"/>
</dbReference>
<dbReference type="InterPro" id="IPR003033">
    <property type="entry name" value="SCP2_sterol-bd_dom"/>
</dbReference>
<dbReference type="RefSeq" id="WP_269920486.1">
    <property type="nucleotide sequence ID" value="NZ_JAMKBI010000001.1"/>
</dbReference>
<comment type="caution">
    <text evidence="2">The sequence shown here is derived from an EMBL/GenBank/DDBJ whole genome shotgun (WGS) entry which is preliminary data.</text>
</comment>
<dbReference type="Pfam" id="PF02036">
    <property type="entry name" value="SCP2"/>
    <property type="match status" value="1"/>
</dbReference>
<dbReference type="InterPro" id="IPR036527">
    <property type="entry name" value="SCP2_sterol-bd_dom_sf"/>
</dbReference>
<dbReference type="EMBL" id="JAMKBI010000001">
    <property type="protein sequence ID" value="MCZ8531790.1"/>
    <property type="molecule type" value="Genomic_DNA"/>
</dbReference>
<dbReference type="SUPFAM" id="SSF55718">
    <property type="entry name" value="SCP-like"/>
    <property type="match status" value="1"/>
</dbReference>
<accession>A0A9X3L5P5</accession>
<gene>
    <name evidence="2" type="ORF">M9R61_00355</name>
</gene>
<sequence>MIETWQLIETTMNENPTPIRNKNVRYEFNLTGDNPSVKQLILENGKARISDDTTTKADCKLSLSSKDFMKLLAGELNSTTAFMFGKLKVDGSIGLALKLEGMLKEYKFKVEN</sequence>
<keyword evidence="3" id="KW-1185">Reference proteome</keyword>
<proteinExistence type="predicted"/>
<feature type="domain" description="SCP2" evidence="1">
    <location>
        <begin position="23"/>
        <end position="104"/>
    </location>
</feature>
<organism evidence="2 3">
    <name type="scientific">Psychrobacillus psychrodurans</name>
    <dbReference type="NCBI Taxonomy" id="126157"/>
    <lineage>
        <taxon>Bacteria</taxon>
        <taxon>Bacillati</taxon>
        <taxon>Bacillota</taxon>
        <taxon>Bacilli</taxon>
        <taxon>Bacillales</taxon>
        <taxon>Bacillaceae</taxon>
        <taxon>Psychrobacillus</taxon>
    </lineage>
</organism>
<dbReference type="GO" id="GO:0005829">
    <property type="term" value="C:cytosol"/>
    <property type="evidence" value="ECO:0007669"/>
    <property type="project" value="TreeGrafter"/>
</dbReference>
<dbReference type="AlphaFoldDB" id="A0A9X3L5P5"/>
<evidence type="ECO:0000313" key="3">
    <source>
        <dbReference type="Proteomes" id="UP001152172"/>
    </source>
</evidence>
<dbReference type="Gene3D" id="3.30.1050.10">
    <property type="entry name" value="SCP2 sterol-binding domain"/>
    <property type="match status" value="1"/>
</dbReference>
<protein>
    <submittedName>
        <fullName evidence="2">SCP2 sterol-binding domain-containing protein</fullName>
    </submittedName>
</protein>
<evidence type="ECO:0000259" key="1">
    <source>
        <dbReference type="Pfam" id="PF02036"/>
    </source>
</evidence>
<evidence type="ECO:0000313" key="2">
    <source>
        <dbReference type="EMBL" id="MCZ8531790.1"/>
    </source>
</evidence>